<evidence type="ECO:0000256" key="2">
    <source>
        <dbReference type="ARBA" id="ARBA00022679"/>
    </source>
</evidence>
<keyword evidence="2 6" id="KW-0808">Transferase</keyword>
<dbReference type="SUPFAM" id="SSF55890">
    <property type="entry name" value="Sporulation response regulatory protein Spo0B"/>
    <property type="match status" value="1"/>
</dbReference>
<evidence type="ECO:0000256" key="3">
    <source>
        <dbReference type="ARBA" id="ARBA00022777"/>
    </source>
</evidence>
<keyword evidence="1" id="KW-0597">Phosphoprotein</keyword>
<evidence type="ECO:0000313" key="6">
    <source>
        <dbReference type="EMBL" id="VYT28894.1"/>
    </source>
</evidence>
<dbReference type="EMBL" id="CACRTE010000030">
    <property type="protein sequence ID" value="VYT28894.1"/>
    <property type="molecule type" value="Genomic_DNA"/>
</dbReference>
<dbReference type="CDD" id="cd16935">
    <property type="entry name" value="HATPase_AgrC-ComD-like"/>
    <property type="match status" value="1"/>
</dbReference>
<dbReference type="PANTHER" id="PTHR40448">
    <property type="entry name" value="TWO-COMPONENT SENSOR HISTIDINE KINASE"/>
    <property type="match status" value="1"/>
</dbReference>
<sequence>MHVVWELIVTFIEVSMTAGFVLYVLQDHLKTGRSNTMLGAAVIVSMISILDTAFSNTISYLLPFDYTTLTGMVWLLIAYAAISYATEEPRDRVLFLLFLSMNVLLLSRSTTLLIYHVISPELLQGEYTWMDIAGYGIPNIFITSGCAYITSRYYQKLRFIHTSSNHLYLVPLFFYFLAAFQINLYPVDEYVFVLFMKVIVILCAFMTYSQMIQAVINAAKAVQEAEFHKQLSYQLNIENTRISELESHAEEIRHIRHDRRQHVQVLRGLLEHEDIQKALEYLADYEQSMAEAIKPSLCENFVADTLCRRYAALAEQSDIHLEITVAFPQNTGIAGSDIAIILGNLWENAITAALDCTDAKRFICLWIQTQKDKVLIRMQNGYVGEIHFEEDKFYSTKKGRIDREGVGIRSIRAVAEKYGGLAEFTYTDDTFTVSVVLYISAE</sequence>
<feature type="transmembrane region" description="Helical" evidence="4">
    <location>
        <begin position="190"/>
        <end position="208"/>
    </location>
</feature>
<feature type="transmembrane region" description="Helical" evidence="4">
    <location>
        <begin position="66"/>
        <end position="86"/>
    </location>
</feature>
<feature type="transmembrane region" description="Helical" evidence="4">
    <location>
        <begin position="6"/>
        <end position="25"/>
    </location>
</feature>
<dbReference type="AlphaFoldDB" id="A0A6N2VEX2"/>
<dbReference type="Pfam" id="PF14501">
    <property type="entry name" value="HATPase_c_5"/>
    <property type="match status" value="1"/>
</dbReference>
<evidence type="ECO:0000259" key="5">
    <source>
        <dbReference type="Pfam" id="PF14501"/>
    </source>
</evidence>
<reference evidence="6" key="1">
    <citation type="submission" date="2019-11" db="EMBL/GenBank/DDBJ databases">
        <authorList>
            <person name="Feng L."/>
        </authorList>
    </citation>
    <scope>NUCLEOTIDE SEQUENCE</scope>
    <source>
        <strain evidence="6">CinnocuumLFYP12</strain>
    </source>
</reference>
<gene>
    <name evidence="6" type="primary">dpiB</name>
    <name evidence="6" type="ORF">CILFYP12_02375</name>
</gene>
<protein>
    <submittedName>
        <fullName evidence="6">Sensor histidine kinase DpiB</fullName>
        <ecNumber evidence="6">2.7.13.3</ecNumber>
    </submittedName>
</protein>
<accession>A0A6N2VEX2</accession>
<dbReference type="InterPro" id="IPR032834">
    <property type="entry name" value="NatK-like_C"/>
</dbReference>
<feature type="transmembrane region" description="Helical" evidence="4">
    <location>
        <begin position="166"/>
        <end position="184"/>
    </location>
</feature>
<dbReference type="RefSeq" id="WP_156346821.1">
    <property type="nucleotide sequence ID" value="NZ_CACRTE010000030.1"/>
</dbReference>
<dbReference type="InterPro" id="IPR016120">
    <property type="entry name" value="Sig_transdc_His_kin_SpoOB"/>
</dbReference>
<name>A0A6N2VEX2_CLOIN</name>
<evidence type="ECO:0000256" key="4">
    <source>
        <dbReference type="SAM" id="Phobius"/>
    </source>
</evidence>
<dbReference type="PANTHER" id="PTHR40448:SF1">
    <property type="entry name" value="TWO-COMPONENT SENSOR HISTIDINE KINASE"/>
    <property type="match status" value="1"/>
</dbReference>
<feature type="transmembrane region" description="Helical" evidence="4">
    <location>
        <begin position="93"/>
        <end position="115"/>
    </location>
</feature>
<proteinExistence type="predicted"/>
<dbReference type="InterPro" id="IPR036890">
    <property type="entry name" value="HATPase_C_sf"/>
</dbReference>
<keyword evidence="4" id="KW-0472">Membrane</keyword>
<feature type="domain" description="Sensor histidine kinase NatK-like C-terminal" evidence="5">
    <location>
        <begin position="337"/>
        <end position="437"/>
    </location>
</feature>
<evidence type="ECO:0000256" key="1">
    <source>
        <dbReference type="ARBA" id="ARBA00022553"/>
    </source>
</evidence>
<dbReference type="EC" id="2.7.13.3" evidence="6"/>
<keyword evidence="4" id="KW-1133">Transmembrane helix</keyword>
<dbReference type="SUPFAM" id="SSF55874">
    <property type="entry name" value="ATPase domain of HSP90 chaperone/DNA topoisomerase II/histidine kinase"/>
    <property type="match status" value="1"/>
</dbReference>
<organism evidence="6">
    <name type="scientific">Clostridium innocuum</name>
    <dbReference type="NCBI Taxonomy" id="1522"/>
    <lineage>
        <taxon>Bacteria</taxon>
        <taxon>Bacillati</taxon>
        <taxon>Bacillota</taxon>
        <taxon>Clostridia</taxon>
        <taxon>Eubacteriales</taxon>
        <taxon>Clostridiaceae</taxon>
        <taxon>Clostridium</taxon>
    </lineage>
</organism>
<dbReference type="Gene3D" id="3.30.565.10">
    <property type="entry name" value="Histidine kinase-like ATPase, C-terminal domain"/>
    <property type="match status" value="1"/>
</dbReference>
<dbReference type="GO" id="GO:0042802">
    <property type="term" value="F:identical protein binding"/>
    <property type="evidence" value="ECO:0007669"/>
    <property type="project" value="TreeGrafter"/>
</dbReference>
<dbReference type="GO" id="GO:0000155">
    <property type="term" value="F:phosphorelay sensor kinase activity"/>
    <property type="evidence" value="ECO:0007669"/>
    <property type="project" value="InterPro"/>
</dbReference>
<keyword evidence="4" id="KW-0812">Transmembrane</keyword>
<feature type="transmembrane region" description="Helical" evidence="4">
    <location>
        <begin position="135"/>
        <end position="154"/>
    </location>
</feature>
<keyword evidence="3 6" id="KW-0418">Kinase</keyword>
<feature type="transmembrane region" description="Helical" evidence="4">
    <location>
        <begin position="37"/>
        <end position="54"/>
    </location>
</feature>